<dbReference type="Gene3D" id="3.90.1200.10">
    <property type="match status" value="1"/>
</dbReference>
<proteinExistence type="predicted"/>
<dbReference type="Gene3D" id="3.30.200.20">
    <property type="entry name" value="Phosphorylase Kinase, domain 1"/>
    <property type="match status" value="1"/>
</dbReference>
<reference evidence="3" key="1">
    <citation type="journal article" date="2019" name="Int. J. Syst. Evol. Microbiol.">
        <title>The Global Catalogue of Microorganisms (GCM) 10K type strain sequencing project: providing services to taxonomists for standard genome sequencing and annotation.</title>
        <authorList>
            <consortium name="The Broad Institute Genomics Platform"/>
            <consortium name="The Broad Institute Genome Sequencing Center for Infectious Disease"/>
            <person name="Wu L."/>
            <person name="Ma J."/>
        </authorList>
    </citation>
    <scope>NUCLEOTIDE SEQUENCE [LARGE SCALE GENOMIC DNA]</scope>
    <source>
        <strain evidence="3">JCM 9458</strain>
    </source>
</reference>
<dbReference type="InterPro" id="IPR011009">
    <property type="entry name" value="Kinase-like_dom_sf"/>
</dbReference>
<protein>
    <submittedName>
        <fullName evidence="2">Phosphotransferase family protein</fullName>
    </submittedName>
</protein>
<dbReference type="SUPFAM" id="SSF56112">
    <property type="entry name" value="Protein kinase-like (PK-like)"/>
    <property type="match status" value="1"/>
</dbReference>
<feature type="domain" description="Aminoglycoside phosphotransferase" evidence="1">
    <location>
        <begin position="91"/>
        <end position="290"/>
    </location>
</feature>
<dbReference type="InterPro" id="IPR041726">
    <property type="entry name" value="ACAD10_11_N"/>
</dbReference>
<dbReference type="InterPro" id="IPR051678">
    <property type="entry name" value="AGP_Transferase"/>
</dbReference>
<dbReference type="PANTHER" id="PTHR21310">
    <property type="entry name" value="AMINOGLYCOSIDE PHOSPHOTRANSFERASE-RELATED-RELATED"/>
    <property type="match status" value="1"/>
</dbReference>
<dbReference type="PANTHER" id="PTHR21310:SF40">
    <property type="entry name" value="AMINOGLYCOSIDE PHOSPHOTRANSFERASE DOMAIN-CONTAINING PROTEIN-RELATED"/>
    <property type="match status" value="1"/>
</dbReference>
<dbReference type="Proteomes" id="UP001501676">
    <property type="component" value="Unassembled WGS sequence"/>
</dbReference>
<dbReference type="InterPro" id="IPR002575">
    <property type="entry name" value="Aminoglycoside_PTrfase"/>
</dbReference>
<dbReference type="Pfam" id="PF01636">
    <property type="entry name" value="APH"/>
    <property type="match status" value="1"/>
</dbReference>
<gene>
    <name evidence="2" type="ORF">GCM10020369_54520</name>
</gene>
<evidence type="ECO:0000313" key="2">
    <source>
        <dbReference type="EMBL" id="GAA3392515.1"/>
    </source>
</evidence>
<dbReference type="CDD" id="cd05154">
    <property type="entry name" value="ACAD10_11_N-like"/>
    <property type="match status" value="1"/>
</dbReference>
<keyword evidence="3" id="KW-1185">Reference proteome</keyword>
<organism evidence="2 3">
    <name type="scientific">Cryptosporangium minutisporangium</name>
    <dbReference type="NCBI Taxonomy" id="113569"/>
    <lineage>
        <taxon>Bacteria</taxon>
        <taxon>Bacillati</taxon>
        <taxon>Actinomycetota</taxon>
        <taxon>Actinomycetes</taxon>
        <taxon>Cryptosporangiales</taxon>
        <taxon>Cryptosporangiaceae</taxon>
        <taxon>Cryptosporangium</taxon>
    </lineage>
</organism>
<comment type="caution">
    <text evidence="2">The sequence shown here is derived from an EMBL/GenBank/DDBJ whole genome shotgun (WGS) entry which is preliminary data.</text>
</comment>
<evidence type="ECO:0000313" key="3">
    <source>
        <dbReference type="Proteomes" id="UP001501676"/>
    </source>
</evidence>
<dbReference type="RefSeq" id="WP_345731074.1">
    <property type="nucleotide sequence ID" value="NZ_BAAAYN010000038.1"/>
</dbReference>
<dbReference type="EMBL" id="BAAAYN010000038">
    <property type="protein sequence ID" value="GAA3392515.1"/>
    <property type="molecule type" value="Genomic_DNA"/>
</dbReference>
<name>A0ABP6T579_9ACTN</name>
<sequence length="379" mass="42584">MAESESSPRATKTMTTTVTDLVDLRRRLTEWLTARTGGPAEVGELSRPGATGLSSVSLLFDAAWTRDGERVQAGLVARVPPDLDAFPVFPAYDLQRQYDVISAVAAHTDVPVPQVHWHETSAEVLGSPFLVMDRIAGRIPVDNPPYVFGGWLAEATPDEQRTLQDATVRLLAGIHGLPDVRQRLPLLAAEAGSDPLRRLVDDQRAYYEWTRAEDGLRIPVIEDAFAWLEEHWPDEPGEAVLCWGDARPGNVIYDGFRPVAVLDWEMCVLGPREVDLAWMVFLHRFFQDIAEMFDAPGLPGFFRPSEVVAVYQEASGHTVRDLDFYLVYAAVRHAVIMSRIKRRMIHFGEDTVPPTPDEYVLFHNLLRGMLDGRADWMRQ</sequence>
<accession>A0ABP6T579</accession>
<evidence type="ECO:0000259" key="1">
    <source>
        <dbReference type="Pfam" id="PF01636"/>
    </source>
</evidence>